<evidence type="ECO:0000313" key="2">
    <source>
        <dbReference type="Proteomes" id="UP000193933"/>
    </source>
</evidence>
<dbReference type="AlphaFoldDB" id="A0A1X1BS39"/>
<comment type="caution">
    <text evidence="1">The sequence shown here is derived from an EMBL/GenBank/DDBJ whole genome shotgun (WGS) entry which is preliminary data.</text>
</comment>
<evidence type="ECO:0000313" key="1">
    <source>
        <dbReference type="EMBL" id="ORM51000.1"/>
    </source>
</evidence>
<sequence length="69" mass="8225">MLIFYLSAMKSESEKPAITLLSLIETQLFFYFFMLSHVTINLVFFHPCQSLVPFPEIENHPCRYINLFY</sequence>
<accession>A0A1X1BS39</accession>
<gene>
    <name evidence="1" type="ORF">HA41_17005</name>
</gene>
<organism evidence="1 2">
    <name type="scientific">Pantoea conspicua</name>
    <dbReference type="NCBI Taxonomy" id="472705"/>
    <lineage>
        <taxon>Bacteria</taxon>
        <taxon>Pseudomonadati</taxon>
        <taxon>Pseudomonadota</taxon>
        <taxon>Gammaproteobacteria</taxon>
        <taxon>Enterobacterales</taxon>
        <taxon>Erwiniaceae</taxon>
        <taxon>Pantoea</taxon>
    </lineage>
</organism>
<protein>
    <submittedName>
        <fullName evidence="1">Uncharacterized protein</fullName>
    </submittedName>
</protein>
<proteinExistence type="predicted"/>
<name>A0A1X1BS39_9GAMM</name>
<dbReference type="EMBL" id="MLFN01000064">
    <property type="protein sequence ID" value="ORM51000.1"/>
    <property type="molecule type" value="Genomic_DNA"/>
</dbReference>
<keyword evidence="2" id="KW-1185">Reference proteome</keyword>
<reference evidence="1 2" key="1">
    <citation type="journal article" date="2017" name="Antonie Van Leeuwenhoek">
        <title>Phylogenomic resolution of the bacterial genus Pantoea and its relationship with Erwinia and Tatumella.</title>
        <authorList>
            <person name="Palmer M."/>
            <person name="Steenkamp E.T."/>
            <person name="Coetzee M.P."/>
            <person name="Chan W.Y."/>
            <person name="van Zyl E."/>
            <person name="De Maayer P."/>
            <person name="Coutinho T.A."/>
            <person name="Blom J."/>
            <person name="Smits T.H."/>
            <person name="Duffy B."/>
            <person name="Venter S.N."/>
        </authorList>
    </citation>
    <scope>NUCLEOTIDE SEQUENCE [LARGE SCALE GENOMIC DNA]</scope>
    <source>
        <strain evidence="1 2">LMG 24534</strain>
    </source>
</reference>
<dbReference type="Proteomes" id="UP000193933">
    <property type="component" value="Unassembled WGS sequence"/>
</dbReference>